<organism evidence="2 3">
    <name type="scientific">Thermococcus pacificus</name>
    <dbReference type="NCBI Taxonomy" id="71998"/>
    <lineage>
        <taxon>Archaea</taxon>
        <taxon>Methanobacteriati</taxon>
        <taxon>Methanobacteriota</taxon>
        <taxon>Thermococci</taxon>
        <taxon>Thermococcales</taxon>
        <taxon>Thermococcaceae</taxon>
        <taxon>Thermococcus</taxon>
    </lineage>
</organism>
<dbReference type="InterPro" id="IPR013324">
    <property type="entry name" value="RNA_pol_sigma_r3/r4-like"/>
</dbReference>
<dbReference type="InterPro" id="IPR036388">
    <property type="entry name" value="WH-like_DNA-bd_sf"/>
</dbReference>
<protein>
    <submittedName>
        <fullName evidence="2">Transcriptional regulator</fullName>
    </submittedName>
</protein>
<dbReference type="KEGG" id="tpaf:A3L08_07735"/>
<dbReference type="Gene3D" id="1.10.10.10">
    <property type="entry name" value="Winged helix-like DNA-binding domain superfamily/Winged helix DNA-binding domain"/>
    <property type="match status" value="1"/>
</dbReference>
<dbReference type="AlphaFoldDB" id="A0A218P8W6"/>
<sequence length="218" mass="24955">MKRIKFSIPISLDYFNAFRSFLEAVEWGYGDTYFLLGSDVVKLVEVKFKEGVKPEEVLGELLKIPYVKDAKLIPKNDHYLLYVRANLLHASLPENVSRFFEVQKRGMVVFEKGTFSTEGFYLYVVCEEGLLGDVISAVKEVYGARVVSVEDYTPGENPLLKLTGRQFEVLLLAYKSGYFDNPRRVTLRELSQMLGLSPSTVKEHLRKGLKRVLEEVIE</sequence>
<name>A0A218P8W6_9EURY</name>
<dbReference type="PANTHER" id="PTHR34236">
    <property type="entry name" value="DIMETHYL SULFOXIDE REDUCTASE TRANSCRIPTIONAL ACTIVATOR"/>
    <property type="match status" value="1"/>
</dbReference>
<dbReference type="EMBL" id="CP015102">
    <property type="protein sequence ID" value="ASJ07216.1"/>
    <property type="molecule type" value="Genomic_DNA"/>
</dbReference>
<reference evidence="2 3" key="1">
    <citation type="submission" date="2016-04" db="EMBL/GenBank/DDBJ databases">
        <title>Complete genome sequence of Thermococcus pacificus type strain P4.</title>
        <authorList>
            <person name="Oger P.M."/>
        </authorList>
    </citation>
    <scope>NUCLEOTIDE SEQUENCE [LARGE SCALE GENOMIC DNA]</scope>
    <source>
        <strain evidence="2 3">P-4</strain>
    </source>
</reference>
<gene>
    <name evidence="2" type="ORF">A3L08_07735</name>
</gene>
<keyword evidence="3" id="KW-1185">Reference proteome</keyword>
<evidence type="ECO:0000313" key="2">
    <source>
        <dbReference type="EMBL" id="ASJ07216.1"/>
    </source>
</evidence>
<dbReference type="InterPro" id="IPR007050">
    <property type="entry name" value="HTH_bacterioopsin"/>
</dbReference>
<accession>A0A218P8W6</accession>
<dbReference type="SUPFAM" id="SSF88659">
    <property type="entry name" value="Sigma3 and sigma4 domains of RNA polymerase sigma factors"/>
    <property type="match status" value="1"/>
</dbReference>
<dbReference type="RefSeq" id="WP_088854464.1">
    <property type="nucleotide sequence ID" value="NZ_CP015102.1"/>
</dbReference>
<feature type="domain" description="HTH bat-type" evidence="1">
    <location>
        <begin position="162"/>
        <end position="213"/>
    </location>
</feature>
<proteinExistence type="predicted"/>
<evidence type="ECO:0000313" key="3">
    <source>
        <dbReference type="Proteomes" id="UP000197418"/>
    </source>
</evidence>
<dbReference type="Proteomes" id="UP000197418">
    <property type="component" value="Chromosome"/>
</dbReference>
<evidence type="ECO:0000259" key="1">
    <source>
        <dbReference type="Pfam" id="PF04967"/>
    </source>
</evidence>
<dbReference type="PANTHER" id="PTHR34236:SF1">
    <property type="entry name" value="DIMETHYL SULFOXIDE REDUCTASE TRANSCRIPTIONAL ACTIVATOR"/>
    <property type="match status" value="1"/>
</dbReference>
<dbReference type="Pfam" id="PF04967">
    <property type="entry name" value="HTH_10"/>
    <property type="match status" value="1"/>
</dbReference>
<dbReference type="OrthoDB" id="165911at2157"/>
<dbReference type="GeneID" id="33316149"/>